<evidence type="ECO:0000256" key="6">
    <source>
        <dbReference type="SAM" id="Phobius"/>
    </source>
</evidence>
<organism evidence="7 8">
    <name type="scientific">Porites evermanni</name>
    <dbReference type="NCBI Taxonomy" id="104178"/>
    <lineage>
        <taxon>Eukaryota</taxon>
        <taxon>Metazoa</taxon>
        <taxon>Cnidaria</taxon>
        <taxon>Anthozoa</taxon>
        <taxon>Hexacorallia</taxon>
        <taxon>Scleractinia</taxon>
        <taxon>Fungiina</taxon>
        <taxon>Poritidae</taxon>
        <taxon>Porites</taxon>
    </lineage>
</organism>
<dbReference type="Proteomes" id="UP001159427">
    <property type="component" value="Unassembled WGS sequence"/>
</dbReference>
<accession>A0ABN8NBG9</accession>
<keyword evidence="2 6" id="KW-0812">Transmembrane</keyword>
<comment type="caution">
    <text evidence="7">The sequence shown here is derived from an EMBL/GenBank/DDBJ whole genome shotgun (WGS) entry which is preliminary data.</text>
</comment>
<feature type="transmembrane region" description="Helical" evidence="6">
    <location>
        <begin position="31"/>
        <end position="53"/>
    </location>
</feature>
<comment type="subcellular location">
    <subcellularLocation>
        <location evidence="1">Membrane</location>
        <topology evidence="1">Multi-pass membrane protein</topology>
    </subcellularLocation>
</comment>
<keyword evidence="4 6" id="KW-0472">Membrane</keyword>
<name>A0ABN8NBG9_9CNID</name>
<evidence type="ECO:0000256" key="2">
    <source>
        <dbReference type="ARBA" id="ARBA00022692"/>
    </source>
</evidence>
<feature type="region of interest" description="Disordered" evidence="5">
    <location>
        <begin position="123"/>
        <end position="150"/>
    </location>
</feature>
<proteinExistence type="predicted"/>
<dbReference type="EMBL" id="CALNXI010000750">
    <property type="protein sequence ID" value="CAH3043726.1"/>
    <property type="molecule type" value="Genomic_DNA"/>
</dbReference>
<keyword evidence="3 6" id="KW-1133">Transmembrane helix</keyword>
<dbReference type="PANTHER" id="PTHR24064">
    <property type="entry name" value="SOLUTE CARRIER FAMILY 22 MEMBER"/>
    <property type="match status" value="1"/>
</dbReference>
<dbReference type="Gene3D" id="1.20.1250.20">
    <property type="entry name" value="MFS general substrate transporter like domains"/>
    <property type="match status" value="1"/>
</dbReference>
<dbReference type="InterPro" id="IPR036259">
    <property type="entry name" value="MFS_trans_sf"/>
</dbReference>
<evidence type="ECO:0000313" key="7">
    <source>
        <dbReference type="EMBL" id="CAH3043726.1"/>
    </source>
</evidence>
<keyword evidence="8" id="KW-1185">Reference proteome</keyword>
<dbReference type="InterPro" id="IPR005828">
    <property type="entry name" value="MFS_sugar_transport-like"/>
</dbReference>
<sequence>MISFLVAAVGAIGALLLTDKAEDDQGYLAGKIFMSMVVAKFSIEIAFSLVYIYSAELFPTTLRSVGMGTSTASARVSAFAAAYAPLLLTVHRFLPFGIMAGLAVAAAIAVMTAPETHNQPTLENLCLDQNDDDKNNKNADNVDSEKSTLM</sequence>
<dbReference type="Pfam" id="PF00083">
    <property type="entry name" value="Sugar_tr"/>
    <property type="match status" value="1"/>
</dbReference>
<evidence type="ECO:0000256" key="3">
    <source>
        <dbReference type="ARBA" id="ARBA00022989"/>
    </source>
</evidence>
<evidence type="ECO:0000256" key="5">
    <source>
        <dbReference type="SAM" id="MobiDB-lite"/>
    </source>
</evidence>
<feature type="transmembrane region" description="Helical" evidence="6">
    <location>
        <begin position="93"/>
        <end position="113"/>
    </location>
</feature>
<evidence type="ECO:0000256" key="1">
    <source>
        <dbReference type="ARBA" id="ARBA00004141"/>
    </source>
</evidence>
<dbReference type="SUPFAM" id="SSF103473">
    <property type="entry name" value="MFS general substrate transporter"/>
    <property type="match status" value="1"/>
</dbReference>
<protein>
    <submittedName>
        <fullName evidence="7">Uncharacterized protein</fullName>
    </submittedName>
</protein>
<gene>
    <name evidence="7" type="ORF">PEVE_00040707</name>
</gene>
<evidence type="ECO:0000256" key="4">
    <source>
        <dbReference type="ARBA" id="ARBA00023136"/>
    </source>
</evidence>
<evidence type="ECO:0000313" key="8">
    <source>
        <dbReference type="Proteomes" id="UP001159427"/>
    </source>
</evidence>
<reference evidence="7 8" key="1">
    <citation type="submission" date="2022-05" db="EMBL/GenBank/DDBJ databases">
        <authorList>
            <consortium name="Genoscope - CEA"/>
            <person name="William W."/>
        </authorList>
    </citation>
    <scope>NUCLEOTIDE SEQUENCE [LARGE SCALE GENOMIC DNA]</scope>
</reference>